<dbReference type="Pfam" id="PF00023">
    <property type="entry name" value="Ank"/>
    <property type="match status" value="2"/>
</dbReference>
<gene>
    <name evidence="5" type="ORF">AMAG_11066</name>
</gene>
<dbReference type="InterPro" id="IPR036770">
    <property type="entry name" value="Ankyrin_rpt-contain_sf"/>
</dbReference>
<keyword evidence="1" id="KW-0677">Repeat</keyword>
<evidence type="ECO:0000256" key="2">
    <source>
        <dbReference type="ARBA" id="ARBA00023043"/>
    </source>
</evidence>
<evidence type="ECO:0000256" key="1">
    <source>
        <dbReference type="ARBA" id="ARBA00022737"/>
    </source>
</evidence>
<dbReference type="OrthoDB" id="539213at2759"/>
<keyword evidence="2 3" id="KW-0040">ANK repeat</keyword>
<dbReference type="PANTHER" id="PTHR24198:SF165">
    <property type="entry name" value="ANKYRIN REPEAT-CONTAINING PROTEIN-RELATED"/>
    <property type="match status" value="1"/>
</dbReference>
<feature type="compositionally biased region" description="Acidic residues" evidence="4">
    <location>
        <begin position="1740"/>
        <end position="1749"/>
    </location>
</feature>
<organism evidence="5 6">
    <name type="scientific">Allomyces macrogynus (strain ATCC 38327)</name>
    <name type="common">Allomyces javanicus var. macrogynus</name>
    <dbReference type="NCBI Taxonomy" id="578462"/>
    <lineage>
        <taxon>Eukaryota</taxon>
        <taxon>Fungi</taxon>
        <taxon>Fungi incertae sedis</taxon>
        <taxon>Blastocladiomycota</taxon>
        <taxon>Blastocladiomycetes</taxon>
        <taxon>Blastocladiales</taxon>
        <taxon>Blastocladiaceae</taxon>
        <taxon>Allomyces</taxon>
    </lineage>
</organism>
<evidence type="ECO:0008006" key="7">
    <source>
        <dbReference type="Google" id="ProtNLM"/>
    </source>
</evidence>
<dbReference type="SUPFAM" id="SSF48403">
    <property type="entry name" value="Ankyrin repeat"/>
    <property type="match status" value="2"/>
</dbReference>
<feature type="region of interest" description="Disordered" evidence="4">
    <location>
        <begin position="1727"/>
        <end position="1772"/>
    </location>
</feature>
<reference evidence="6" key="2">
    <citation type="submission" date="2009-11" db="EMBL/GenBank/DDBJ databases">
        <title>The Genome Sequence of Allomyces macrogynus strain ATCC 38327.</title>
        <authorList>
            <consortium name="The Broad Institute Genome Sequencing Platform"/>
            <person name="Russ C."/>
            <person name="Cuomo C."/>
            <person name="Shea T."/>
            <person name="Young S.K."/>
            <person name="Zeng Q."/>
            <person name="Koehrsen M."/>
            <person name="Haas B."/>
            <person name="Borodovsky M."/>
            <person name="Guigo R."/>
            <person name="Alvarado L."/>
            <person name="Berlin A."/>
            <person name="Borenstein D."/>
            <person name="Chen Z."/>
            <person name="Engels R."/>
            <person name="Freedman E."/>
            <person name="Gellesch M."/>
            <person name="Goldberg J."/>
            <person name="Griggs A."/>
            <person name="Gujja S."/>
            <person name="Heiman D."/>
            <person name="Hepburn T."/>
            <person name="Howarth C."/>
            <person name="Jen D."/>
            <person name="Larson L."/>
            <person name="Lewis B."/>
            <person name="Mehta T."/>
            <person name="Park D."/>
            <person name="Pearson M."/>
            <person name="Roberts A."/>
            <person name="Saif S."/>
            <person name="Shenoy N."/>
            <person name="Sisk P."/>
            <person name="Stolte C."/>
            <person name="Sykes S."/>
            <person name="Walk T."/>
            <person name="White J."/>
            <person name="Yandava C."/>
            <person name="Burger G."/>
            <person name="Gray M.W."/>
            <person name="Holland P.W.H."/>
            <person name="King N."/>
            <person name="Lang F.B.F."/>
            <person name="Roger A.J."/>
            <person name="Ruiz-Trillo I."/>
            <person name="Lander E."/>
            <person name="Nusbaum C."/>
        </authorList>
    </citation>
    <scope>NUCLEOTIDE SEQUENCE [LARGE SCALE GENOMIC DNA]</scope>
    <source>
        <strain evidence="6">ATCC 38327</strain>
    </source>
</reference>
<dbReference type="PROSITE" id="PS50088">
    <property type="entry name" value="ANK_REPEAT"/>
    <property type="match status" value="3"/>
</dbReference>
<name>A0A0L0SSW5_ALLM3</name>
<feature type="repeat" description="ANK" evidence="3">
    <location>
        <begin position="696"/>
        <end position="718"/>
    </location>
</feature>
<sequence>MSDAAVTTGPLPTTRVPRLDAAQYGQALLAASNESYAAREAFRIDYARREHDLRRCFAQNRDSPAVSDPHALLVPVHALPKDALRVPRQWQEDVDAPLVMASADRPKEGTKAVADKSEFMLNWKLFTAGALDCLNWENVFVAGGAVQACLSHLPPETTYGERRDFFLTKYGAGDIDLFIHGLDEEAARAKMEEVYQAIMDSVPFEVVVIRTTHACTIVSQYPYRHIQIILRLYKSPAETLMGFDVDACAVGYNGIDVLATPRAHLALITHINSIDVSRRSPTYEARLAKYSQRGYSVKVPNLHRDLVDPQIYERGFDKVQGLARLLVFEALGDQETRLQYKEAQRERKQRPAHKNAGRYEAQAWRRRRDLKARNDAFESSDYSSVFLPYGPEYTASKIVKLLAKKDKTLNNEWFMSKRGVSVHQHPVFFGTMEEVMGDCCGTCPPIVTPEDKEDVENFVHGPLSFMVDDPGRQTIGSFHPITDDDWAADAYITEDRSALVYAVAHGDIARVRTLLDTARAKGMAAPTEEERRKAWLMAIEARDWVGRSVLHVATVFRRLDMVKVLLEYGARVSSPMPDGRLALHLACEYGFLEIAQVLWAKAKENLDALKAKGEDAGASGQQTPEKRGKKAASPDEDGDFEMVSAGSDGSGGSDEGGSAKGDGDGDEDADMAEASAAEEDVEEPDVHRVDHIDWDSGFSPLHYAVLYGHLDVARWLIKDAGASPKKAYKAEGSWRKYAAPALALSWLGPDEGKHLPMVELLIDSGALASDLDSNSTSVLKLALQAKRMDIVKYLLDSDPTATTFKTISDLVVDAIESTSVELLSQLLQLGAPAEFTKQWAVEYHKCPEDQAEYKIRYMDQPLSKAAMGVPSAVHVEMVQLLLKHGADPNVRTSYYRAEPLVDQVFSKLADSNRELERALEPVKKPRQPGEVAEEIKPEVFAARLKRMRESATYDEYLKRRDLGLEKDEADDDKAKQDKDEEKVRPELTEYTQSLHERVVSCIRIIDLLVEAGGKGQDMNLKESYSPQLYDYRVWATVEYGPDLFTVKLPTIAAKEHRPPSAMAIQPTDEVMKNQEDIDAAKAKAEAAVAARHGTYKLYRTEPRDKNKIPDHRQKHYHSLYKAIWLGDLSTIEKLVAKERLLLAVTNCNDESPLMIATLRRHAHILAWLMRTTHAQYKPLPPVEEDAKKKKKAALINNYELDDSDDEDGSSDDDGSYDNSDNDDDSGEETELHEQVDDRNAPSAMHHTHSATPLRDMLTMASRILAWSSYADPLTYCVLSGWEEGISTIISTYRGLGDKTYTFDVLKTTGIVKDEGDFIADYVANVVGVNITDPSRFTISTSSPFSLAMQLPDRLPILRVLVREALGGLYMPLFYFCDKRWDEEQTKLKWRDVYAGLGKSKGAKRKLNPTIILPVHIAAEYNRPDIIKYFVSKALQHDIDHFVTKRANHGDPRAAALIDPAERRRFMQRIFTLTHGYGADKSKTAMHCAVEYHALEAMDALAEHVKDRAVFSEKLLNATNDNGETPLHIVCRQSHTARRCLTKLLDMGADPLRVTKERKWTPFHYLCASGPRKLLAPFLARVPLPTMAKILSAQSDTFGHTPLAVATLAGEYKTVRRILDYISKHGAELAAATAPVKPVDSILARDFAGKTAVQLAISKTDVRVLETLRDALPPAVKALDPAADTGAVWRQEDGDGLTPWARVFQMYRRPIMSADSYELVNVLKEPDEDVPIETDNKAEDAIETDTEAEPEPVKDEKDLPKEKRARKDKPLSLWRVMQGTAPPNPMGHALAAVDKRILVEPTVAQRIPPAVGRIVKGECSNVHNYSQHTHVYDYRSQAWSPKGGVLVAAADGRPIEIYLGSF</sequence>
<feature type="repeat" description="ANK" evidence="3">
    <location>
        <begin position="1521"/>
        <end position="1555"/>
    </location>
</feature>
<dbReference type="SMART" id="SM00248">
    <property type="entry name" value="ANK"/>
    <property type="match status" value="15"/>
</dbReference>
<dbReference type="VEuPathDB" id="FungiDB:AMAG_11066"/>
<reference evidence="5 6" key="1">
    <citation type="submission" date="2009-11" db="EMBL/GenBank/DDBJ databases">
        <title>Annotation of Allomyces macrogynus ATCC 38327.</title>
        <authorList>
            <consortium name="The Broad Institute Genome Sequencing Platform"/>
            <person name="Russ C."/>
            <person name="Cuomo C."/>
            <person name="Burger G."/>
            <person name="Gray M.W."/>
            <person name="Holland P.W.H."/>
            <person name="King N."/>
            <person name="Lang F.B.F."/>
            <person name="Roger A.J."/>
            <person name="Ruiz-Trillo I."/>
            <person name="Young S.K."/>
            <person name="Zeng Q."/>
            <person name="Gargeya S."/>
            <person name="Fitzgerald M."/>
            <person name="Haas B."/>
            <person name="Abouelleil A."/>
            <person name="Alvarado L."/>
            <person name="Arachchi H.M."/>
            <person name="Berlin A."/>
            <person name="Chapman S.B."/>
            <person name="Gearin G."/>
            <person name="Goldberg J."/>
            <person name="Griggs A."/>
            <person name="Gujja S."/>
            <person name="Hansen M."/>
            <person name="Heiman D."/>
            <person name="Howarth C."/>
            <person name="Larimer J."/>
            <person name="Lui A."/>
            <person name="MacDonald P.J.P."/>
            <person name="McCowen C."/>
            <person name="Montmayeur A."/>
            <person name="Murphy C."/>
            <person name="Neiman D."/>
            <person name="Pearson M."/>
            <person name="Priest M."/>
            <person name="Roberts A."/>
            <person name="Saif S."/>
            <person name="Shea T."/>
            <person name="Sisk P."/>
            <person name="Stolte C."/>
            <person name="Sykes S."/>
            <person name="Wortman J."/>
            <person name="Nusbaum C."/>
            <person name="Birren B."/>
        </authorList>
    </citation>
    <scope>NUCLEOTIDE SEQUENCE [LARGE SCALE GENOMIC DNA]</scope>
    <source>
        <strain evidence="5 6">ATCC 38327</strain>
    </source>
</reference>
<feature type="compositionally biased region" description="Basic and acidic residues" evidence="4">
    <location>
        <begin position="1229"/>
        <end position="1239"/>
    </location>
</feature>
<protein>
    <recommendedName>
        <fullName evidence="7">Ankyrin repeat protein</fullName>
    </recommendedName>
</protein>
<accession>A0A0L0SSW5</accession>
<dbReference type="STRING" id="578462.A0A0L0SSW5"/>
<dbReference type="Pfam" id="PF12796">
    <property type="entry name" value="Ank_2"/>
    <property type="match status" value="1"/>
</dbReference>
<feature type="compositionally biased region" description="Acidic residues" evidence="4">
    <location>
        <begin position="664"/>
        <end position="683"/>
    </location>
</feature>
<dbReference type="EMBL" id="GG745347">
    <property type="protein sequence ID" value="KNE65439.1"/>
    <property type="molecule type" value="Genomic_DNA"/>
</dbReference>
<keyword evidence="6" id="KW-1185">Reference proteome</keyword>
<feature type="repeat" description="ANK" evidence="3">
    <location>
        <begin position="545"/>
        <end position="573"/>
    </location>
</feature>
<feature type="compositionally biased region" description="Gly residues" evidence="4">
    <location>
        <begin position="648"/>
        <end position="660"/>
    </location>
</feature>
<evidence type="ECO:0000256" key="3">
    <source>
        <dbReference type="PROSITE-ProRule" id="PRU00023"/>
    </source>
</evidence>
<evidence type="ECO:0000256" key="4">
    <source>
        <dbReference type="SAM" id="MobiDB-lite"/>
    </source>
</evidence>
<dbReference type="PROSITE" id="PS50297">
    <property type="entry name" value="ANK_REP_REGION"/>
    <property type="match status" value="3"/>
</dbReference>
<dbReference type="eggNOG" id="KOG4177">
    <property type="taxonomic scope" value="Eukaryota"/>
</dbReference>
<dbReference type="Proteomes" id="UP000054350">
    <property type="component" value="Unassembled WGS sequence"/>
</dbReference>
<dbReference type="PRINTS" id="PR01415">
    <property type="entry name" value="ANKYRIN"/>
</dbReference>
<proteinExistence type="predicted"/>
<feature type="compositionally biased region" description="Acidic residues" evidence="4">
    <location>
        <begin position="1199"/>
        <end position="1228"/>
    </location>
</feature>
<feature type="region of interest" description="Disordered" evidence="4">
    <location>
        <begin position="1197"/>
        <end position="1249"/>
    </location>
</feature>
<feature type="compositionally biased region" description="Basic and acidic residues" evidence="4">
    <location>
        <begin position="1750"/>
        <end position="1761"/>
    </location>
</feature>
<dbReference type="PANTHER" id="PTHR24198">
    <property type="entry name" value="ANKYRIN REPEAT AND PROTEIN KINASE DOMAIN-CONTAINING PROTEIN"/>
    <property type="match status" value="1"/>
</dbReference>
<dbReference type="Gene3D" id="1.25.40.20">
    <property type="entry name" value="Ankyrin repeat-containing domain"/>
    <property type="match status" value="5"/>
</dbReference>
<dbReference type="Pfam" id="PF13637">
    <property type="entry name" value="Ank_4"/>
    <property type="match status" value="1"/>
</dbReference>
<evidence type="ECO:0000313" key="6">
    <source>
        <dbReference type="Proteomes" id="UP000054350"/>
    </source>
</evidence>
<evidence type="ECO:0000313" key="5">
    <source>
        <dbReference type="EMBL" id="KNE65439.1"/>
    </source>
</evidence>
<feature type="region of interest" description="Disordered" evidence="4">
    <location>
        <begin position="613"/>
        <end position="685"/>
    </location>
</feature>
<dbReference type="InterPro" id="IPR002110">
    <property type="entry name" value="Ankyrin_rpt"/>
</dbReference>